<name>A0ABN2UBC1_9ACTN</name>
<dbReference type="InterPro" id="IPR000719">
    <property type="entry name" value="Prot_kinase_dom"/>
</dbReference>
<evidence type="ECO:0000256" key="7">
    <source>
        <dbReference type="PROSITE-ProRule" id="PRU10141"/>
    </source>
</evidence>
<feature type="transmembrane region" description="Helical" evidence="8">
    <location>
        <begin position="411"/>
        <end position="432"/>
    </location>
</feature>
<dbReference type="InterPro" id="IPR008271">
    <property type="entry name" value="Ser/Thr_kinase_AS"/>
</dbReference>
<evidence type="ECO:0000313" key="10">
    <source>
        <dbReference type="EMBL" id="GAA2033816.1"/>
    </source>
</evidence>
<evidence type="ECO:0000256" key="6">
    <source>
        <dbReference type="ARBA" id="ARBA00022840"/>
    </source>
</evidence>
<gene>
    <name evidence="10" type="ORF">GCM10009839_37860</name>
</gene>
<dbReference type="PANTHER" id="PTHR43289:SF6">
    <property type="entry name" value="SERINE_THREONINE-PROTEIN KINASE NEKL-3"/>
    <property type="match status" value="1"/>
</dbReference>
<proteinExistence type="predicted"/>
<keyword evidence="5" id="KW-0418">Kinase</keyword>
<comment type="caution">
    <text evidence="10">The sequence shown here is derived from an EMBL/GenBank/DDBJ whole genome shotgun (WGS) entry which is preliminary data.</text>
</comment>
<reference evidence="10 11" key="1">
    <citation type="journal article" date="2019" name="Int. J. Syst. Evol. Microbiol.">
        <title>The Global Catalogue of Microorganisms (GCM) 10K type strain sequencing project: providing services to taxonomists for standard genome sequencing and annotation.</title>
        <authorList>
            <consortium name="The Broad Institute Genomics Platform"/>
            <consortium name="The Broad Institute Genome Sequencing Center for Infectious Disease"/>
            <person name="Wu L."/>
            <person name="Ma J."/>
        </authorList>
    </citation>
    <scope>NUCLEOTIDE SEQUENCE [LARGE SCALE GENOMIC DNA]</scope>
    <source>
        <strain evidence="10 11">JCM 16014</strain>
    </source>
</reference>
<feature type="binding site" evidence="7">
    <location>
        <position position="41"/>
    </location>
    <ligand>
        <name>ATP</name>
        <dbReference type="ChEBI" id="CHEBI:30616"/>
    </ligand>
</feature>
<dbReference type="Proteomes" id="UP001500751">
    <property type="component" value="Unassembled WGS sequence"/>
</dbReference>
<evidence type="ECO:0000313" key="11">
    <source>
        <dbReference type="Proteomes" id="UP001500751"/>
    </source>
</evidence>
<keyword evidence="8" id="KW-0812">Transmembrane</keyword>
<dbReference type="Pfam" id="PF00069">
    <property type="entry name" value="Pkinase"/>
    <property type="match status" value="1"/>
</dbReference>
<dbReference type="PANTHER" id="PTHR43289">
    <property type="entry name" value="MITOGEN-ACTIVATED PROTEIN KINASE KINASE KINASE 20-RELATED"/>
    <property type="match status" value="1"/>
</dbReference>
<evidence type="ECO:0000256" key="2">
    <source>
        <dbReference type="ARBA" id="ARBA00022527"/>
    </source>
</evidence>
<dbReference type="SUPFAM" id="SSF56112">
    <property type="entry name" value="Protein kinase-like (PK-like)"/>
    <property type="match status" value="1"/>
</dbReference>
<feature type="transmembrane region" description="Helical" evidence="8">
    <location>
        <begin position="444"/>
        <end position="465"/>
    </location>
</feature>
<keyword evidence="6 7" id="KW-0067">ATP-binding</keyword>
<keyword evidence="3" id="KW-0808">Transferase</keyword>
<keyword evidence="4 7" id="KW-0547">Nucleotide-binding</keyword>
<dbReference type="EC" id="2.7.11.1" evidence="1"/>
<evidence type="ECO:0000256" key="4">
    <source>
        <dbReference type="ARBA" id="ARBA00022741"/>
    </source>
</evidence>
<feature type="domain" description="Protein kinase" evidence="9">
    <location>
        <begin position="12"/>
        <end position="270"/>
    </location>
</feature>
<dbReference type="PROSITE" id="PS00107">
    <property type="entry name" value="PROTEIN_KINASE_ATP"/>
    <property type="match status" value="1"/>
</dbReference>
<dbReference type="PROSITE" id="PS50011">
    <property type="entry name" value="PROTEIN_KINASE_DOM"/>
    <property type="match status" value="1"/>
</dbReference>
<dbReference type="EMBL" id="BAAAQN010000020">
    <property type="protein sequence ID" value="GAA2033816.1"/>
    <property type="molecule type" value="Genomic_DNA"/>
</dbReference>
<organism evidence="10 11">
    <name type="scientific">Catenulispora yoronensis</name>
    <dbReference type="NCBI Taxonomy" id="450799"/>
    <lineage>
        <taxon>Bacteria</taxon>
        <taxon>Bacillati</taxon>
        <taxon>Actinomycetota</taxon>
        <taxon>Actinomycetes</taxon>
        <taxon>Catenulisporales</taxon>
        <taxon>Catenulisporaceae</taxon>
        <taxon>Catenulispora</taxon>
    </lineage>
</organism>
<dbReference type="Gene3D" id="1.10.510.10">
    <property type="entry name" value="Transferase(Phosphotransferase) domain 1"/>
    <property type="match status" value="1"/>
</dbReference>
<keyword evidence="8" id="KW-1133">Transmembrane helix</keyword>
<sequence>MAASGRLVGGRYRLVDRLGAGGFGRVWRALDTSLEVEVAIKEVVLPPELTDAERTDRLTRARREARSAARLRGNPHVVSVHDVVIDDETPWIVMELVPGRSLAERLRADGALSVEQTTRVARALLIALGASHAAGIVHRDVKPANVMLTDDGQVQLTDFGIAVLTTDTRLTTAGHFIGSVEYLAPERAKGEESRPAADMFSLGATLYHAVEGTSAFARDTAAATLGAVLFDGAPAPSRAGALTPLLAALLSKDPNARPDSARALRMLDEIGSGSGVAAPSGSGVGVGVGGAGAGAGTGASGGVAASSGSGSSAAAAAAAAWSAATTAAGAGAAVTMNADAGWSTPATSTPMVKTRKPAAIWKAARAVPFLLLAAVPLVPVLHVGNDEIGITTYSAGLHVGFVGAWDGDNGVSVWAGVAFYISLLLALVFWAVPGMRRGWKVVGYVLGLAALAETVVYTLNIGLDLDDHRYELADALGPTGGEQDISPFIFYAPALALLTLVLYIWRDSSRWRQMFRRAFISAPR</sequence>
<evidence type="ECO:0000256" key="3">
    <source>
        <dbReference type="ARBA" id="ARBA00022679"/>
    </source>
</evidence>
<dbReference type="InterPro" id="IPR011009">
    <property type="entry name" value="Kinase-like_dom_sf"/>
</dbReference>
<evidence type="ECO:0000259" key="9">
    <source>
        <dbReference type="PROSITE" id="PS50011"/>
    </source>
</evidence>
<dbReference type="Gene3D" id="3.30.200.20">
    <property type="entry name" value="Phosphorylase Kinase, domain 1"/>
    <property type="match status" value="1"/>
</dbReference>
<evidence type="ECO:0000256" key="5">
    <source>
        <dbReference type="ARBA" id="ARBA00022777"/>
    </source>
</evidence>
<keyword evidence="11" id="KW-1185">Reference proteome</keyword>
<keyword evidence="2" id="KW-0723">Serine/threonine-protein kinase</keyword>
<dbReference type="PROSITE" id="PS00108">
    <property type="entry name" value="PROTEIN_KINASE_ST"/>
    <property type="match status" value="1"/>
</dbReference>
<keyword evidence="8" id="KW-0472">Membrane</keyword>
<feature type="transmembrane region" description="Helical" evidence="8">
    <location>
        <begin position="485"/>
        <end position="505"/>
    </location>
</feature>
<dbReference type="SMART" id="SM00220">
    <property type="entry name" value="S_TKc"/>
    <property type="match status" value="1"/>
</dbReference>
<dbReference type="CDD" id="cd14014">
    <property type="entry name" value="STKc_PknB_like"/>
    <property type="match status" value="1"/>
</dbReference>
<protein>
    <recommendedName>
        <fullName evidence="1">non-specific serine/threonine protein kinase</fullName>
        <ecNumber evidence="1">2.7.11.1</ecNumber>
    </recommendedName>
</protein>
<evidence type="ECO:0000256" key="8">
    <source>
        <dbReference type="SAM" id="Phobius"/>
    </source>
</evidence>
<accession>A0ABN2UBC1</accession>
<dbReference type="InterPro" id="IPR017441">
    <property type="entry name" value="Protein_kinase_ATP_BS"/>
</dbReference>
<evidence type="ECO:0000256" key="1">
    <source>
        <dbReference type="ARBA" id="ARBA00012513"/>
    </source>
</evidence>